<dbReference type="PANTHER" id="PTHR12263">
    <property type="entry name" value="VACUOLAR ATP SYNTHASE SUBUNIT H"/>
    <property type="match status" value="1"/>
</dbReference>
<feature type="transmembrane region" description="Helical" evidence="9">
    <location>
        <begin position="7"/>
        <end position="26"/>
    </location>
</feature>
<comment type="subcellular location">
    <subcellularLocation>
        <location evidence="1">Endomembrane system</location>
        <topology evidence="1">Multi-pass membrane protein</topology>
    </subcellularLocation>
</comment>
<keyword evidence="7" id="KW-0406">Ion transport</keyword>
<dbReference type="EMBL" id="JAJJHW010003409">
    <property type="protein sequence ID" value="KAH8358748.1"/>
    <property type="molecule type" value="Genomic_DNA"/>
</dbReference>
<organism evidence="10 11">
    <name type="scientific">Drosophila rubida</name>
    <dbReference type="NCBI Taxonomy" id="30044"/>
    <lineage>
        <taxon>Eukaryota</taxon>
        <taxon>Metazoa</taxon>
        <taxon>Ecdysozoa</taxon>
        <taxon>Arthropoda</taxon>
        <taxon>Hexapoda</taxon>
        <taxon>Insecta</taxon>
        <taxon>Pterygota</taxon>
        <taxon>Neoptera</taxon>
        <taxon>Endopterygota</taxon>
        <taxon>Diptera</taxon>
        <taxon>Brachycera</taxon>
        <taxon>Muscomorpha</taxon>
        <taxon>Ephydroidea</taxon>
        <taxon>Drosophilidae</taxon>
        <taxon>Drosophila</taxon>
    </lineage>
</organism>
<dbReference type="Pfam" id="PF05493">
    <property type="entry name" value="ATP_synt_H"/>
    <property type="match status" value="1"/>
</dbReference>
<reference evidence="10" key="1">
    <citation type="journal article" date="2021" name="Mol. Ecol. Resour.">
        <title>Phylogenomic analyses of the genus Drosophila reveals genomic signals of climate adaptation.</title>
        <authorList>
            <person name="Li F."/>
            <person name="Rane R.V."/>
            <person name="Luria V."/>
            <person name="Xiong Z."/>
            <person name="Chen J."/>
            <person name="Li Z."/>
            <person name="Catullo R.A."/>
            <person name="Griffin P.C."/>
            <person name="Schiffer M."/>
            <person name="Pearce S."/>
            <person name="Lee S.F."/>
            <person name="McElroy K."/>
            <person name="Stocker A."/>
            <person name="Shirriffs J."/>
            <person name="Cockerell F."/>
            <person name="Coppin C."/>
            <person name="Sgro C.M."/>
            <person name="Karger A."/>
            <person name="Cain J.W."/>
            <person name="Weber J.A."/>
            <person name="Santpere G."/>
            <person name="Kirschner M.W."/>
            <person name="Hoffmann A.A."/>
            <person name="Oakeshott J.G."/>
            <person name="Zhang G."/>
        </authorList>
    </citation>
    <scope>NUCLEOTIDE SEQUENCE</scope>
    <source>
        <strain evidence="10">BGI-SZ-2011g</strain>
    </source>
</reference>
<keyword evidence="3" id="KW-0813">Transport</keyword>
<proteinExistence type="inferred from homology"/>
<dbReference type="GO" id="GO:0033181">
    <property type="term" value="C:plasma membrane proton-transporting V-type ATPase complex"/>
    <property type="evidence" value="ECO:0007669"/>
    <property type="project" value="TreeGrafter"/>
</dbReference>
<name>A0AAD4JSA2_9MUSC</name>
<evidence type="ECO:0000256" key="1">
    <source>
        <dbReference type="ARBA" id="ARBA00004127"/>
    </source>
</evidence>
<evidence type="ECO:0000256" key="8">
    <source>
        <dbReference type="ARBA" id="ARBA00023136"/>
    </source>
</evidence>
<keyword evidence="5" id="KW-0375">Hydrogen ion transport</keyword>
<dbReference type="AlphaFoldDB" id="A0AAD4JSA2"/>
<evidence type="ECO:0000256" key="9">
    <source>
        <dbReference type="SAM" id="Phobius"/>
    </source>
</evidence>
<evidence type="ECO:0000256" key="2">
    <source>
        <dbReference type="ARBA" id="ARBA00008328"/>
    </source>
</evidence>
<feature type="transmembrane region" description="Helical" evidence="9">
    <location>
        <begin position="32"/>
        <end position="54"/>
    </location>
</feature>
<dbReference type="GO" id="GO:0046961">
    <property type="term" value="F:proton-transporting ATPase activity, rotational mechanism"/>
    <property type="evidence" value="ECO:0007669"/>
    <property type="project" value="InterPro"/>
</dbReference>
<evidence type="ECO:0000256" key="3">
    <source>
        <dbReference type="ARBA" id="ARBA00022448"/>
    </source>
</evidence>
<evidence type="ECO:0000256" key="4">
    <source>
        <dbReference type="ARBA" id="ARBA00022692"/>
    </source>
</evidence>
<dbReference type="GO" id="GO:0012505">
    <property type="term" value="C:endomembrane system"/>
    <property type="evidence" value="ECO:0007669"/>
    <property type="project" value="UniProtKB-SubCell"/>
</dbReference>
<dbReference type="PANTHER" id="PTHR12263:SF0">
    <property type="entry name" value="V-TYPE PROTON ATPASE SUBUNIT"/>
    <property type="match status" value="1"/>
</dbReference>
<comment type="caution">
    <text evidence="10">The sequence shown here is derived from an EMBL/GenBank/DDBJ whole genome shotgun (WGS) entry which is preliminary data.</text>
</comment>
<evidence type="ECO:0000256" key="5">
    <source>
        <dbReference type="ARBA" id="ARBA00022781"/>
    </source>
</evidence>
<dbReference type="InterPro" id="IPR008389">
    <property type="entry name" value="ATPase_V0-cplx_e1/e2_su"/>
</dbReference>
<protein>
    <recommendedName>
        <fullName evidence="12">V-type proton ATPase subunit</fullName>
    </recommendedName>
</protein>
<keyword evidence="4 9" id="KW-0812">Transmembrane</keyword>
<keyword evidence="8 9" id="KW-0472">Membrane</keyword>
<evidence type="ECO:0000313" key="10">
    <source>
        <dbReference type="EMBL" id="KAH8358748.1"/>
    </source>
</evidence>
<gene>
    <name evidence="10" type="ORF">KR093_002094</name>
</gene>
<evidence type="ECO:0000256" key="6">
    <source>
        <dbReference type="ARBA" id="ARBA00022989"/>
    </source>
</evidence>
<keyword evidence="11" id="KW-1185">Reference proteome</keyword>
<dbReference type="PROSITE" id="PS51257">
    <property type="entry name" value="PROKAR_LIPOPROTEIN"/>
    <property type="match status" value="1"/>
</dbReference>
<dbReference type="Proteomes" id="UP001200034">
    <property type="component" value="Unassembled WGS sequence"/>
</dbReference>
<accession>A0AAD4JSA2</accession>
<keyword evidence="6 9" id="KW-1133">Transmembrane helix</keyword>
<comment type="similarity">
    <text evidence="2">Belongs to the V-ATPase e1/e2 subunit family.</text>
</comment>
<dbReference type="GO" id="GO:0033179">
    <property type="term" value="C:proton-transporting V-type ATPase, V0 domain"/>
    <property type="evidence" value="ECO:0007669"/>
    <property type="project" value="InterPro"/>
</dbReference>
<evidence type="ECO:0008006" key="12">
    <source>
        <dbReference type="Google" id="ProtNLM"/>
    </source>
</evidence>
<sequence>MRTLITFIVITLFWIAFAIIGCFAASRYDEKAIIRCCFILTAVCCWLLWVSTFLMQLNPLIGPRVNQRVIYGMVSYWENSYVDKD</sequence>
<evidence type="ECO:0000256" key="7">
    <source>
        <dbReference type="ARBA" id="ARBA00023065"/>
    </source>
</evidence>
<evidence type="ECO:0000313" key="11">
    <source>
        <dbReference type="Proteomes" id="UP001200034"/>
    </source>
</evidence>